<name>A0A7G9RYS5_9FIRM</name>
<dbReference type="AlphaFoldDB" id="A0A7G9RYS5"/>
<evidence type="ECO:0000313" key="1">
    <source>
        <dbReference type="EMBL" id="QNN60750.1"/>
    </source>
</evidence>
<sequence length="413" mass="48547">MITENDYFEKSENMILKSFSEHNNFNDYELNIIDLNNEKIWSNYGRESYESSRIWDPLHCLQDFDTISKQMDICKKKILILLPQNINFTYGYEGSEAYDNYLEYSKLKDCLNYIPDHLADLDKYISYQEVLIFSPTQTRASALVLNSDFSFSDSISVWEDVTIKRNCNDNTITAIFTDNICRTTMKCNDNLDLEALIEEMGLLEKEKPIEPEWMESIEMFDDKDQKSNIFDNQNIISNAEREIINANSILKKNSELKSILYTQSKELEKVVLEILEELFDCNLTDFIDLKEEDFSFQYGNNWYVGEIKGVTSNIRSENISQLDVHYQTFLERNPNINSSNVFSLLIMNHQRRKSPDKREPVHENQIKLAKRNESLIVDTEQLLKILEKFRNNEFTREDVVILLSDKENGIVQI</sequence>
<dbReference type="KEGG" id="eio:H9L01_10370"/>
<keyword evidence="2" id="KW-1185">Reference proteome</keyword>
<dbReference type="RefSeq" id="WP_187533872.1">
    <property type="nucleotide sequence ID" value="NZ_CP060715.1"/>
</dbReference>
<evidence type="ECO:0000313" key="2">
    <source>
        <dbReference type="Proteomes" id="UP000515928"/>
    </source>
</evidence>
<accession>A0A7G9RYS5</accession>
<dbReference type="EMBL" id="CP060715">
    <property type="protein sequence ID" value="QNN60750.1"/>
    <property type="molecule type" value="Genomic_DNA"/>
</dbReference>
<organism evidence="1 2">
    <name type="scientific">Erysipelothrix inopinata</name>
    <dbReference type="NCBI Taxonomy" id="225084"/>
    <lineage>
        <taxon>Bacteria</taxon>
        <taxon>Bacillati</taxon>
        <taxon>Bacillota</taxon>
        <taxon>Erysipelotrichia</taxon>
        <taxon>Erysipelotrichales</taxon>
        <taxon>Erysipelotrichaceae</taxon>
        <taxon>Erysipelothrix</taxon>
    </lineage>
</organism>
<gene>
    <name evidence="1" type="ORF">H9L01_10370</name>
</gene>
<protein>
    <submittedName>
        <fullName evidence="1">Uncharacterized protein</fullName>
    </submittedName>
</protein>
<proteinExistence type="predicted"/>
<dbReference type="Proteomes" id="UP000515928">
    <property type="component" value="Chromosome"/>
</dbReference>
<reference evidence="1 2" key="1">
    <citation type="submission" date="2020-08" db="EMBL/GenBank/DDBJ databases">
        <title>Genome sequence of Erysipelothrix inopinata DSM 15511T.</title>
        <authorList>
            <person name="Hyun D.-W."/>
            <person name="Bae J.-W."/>
        </authorList>
    </citation>
    <scope>NUCLEOTIDE SEQUENCE [LARGE SCALE GENOMIC DNA]</scope>
    <source>
        <strain evidence="1 2">DSM 15511</strain>
    </source>
</reference>